<gene>
    <name evidence="2" type="ORF">SAMN02745110_00219</name>
</gene>
<keyword evidence="1" id="KW-1133">Transmembrane helix</keyword>
<evidence type="ECO:0000313" key="3">
    <source>
        <dbReference type="Proteomes" id="UP000189857"/>
    </source>
</evidence>
<keyword evidence="1" id="KW-0812">Transmembrane</keyword>
<dbReference type="EMBL" id="FUXA01000003">
    <property type="protein sequence ID" value="SJZ38259.1"/>
    <property type="molecule type" value="Genomic_DNA"/>
</dbReference>
<dbReference type="AlphaFoldDB" id="A0A1T4K769"/>
<feature type="transmembrane region" description="Helical" evidence="1">
    <location>
        <begin position="12"/>
        <end position="32"/>
    </location>
</feature>
<feature type="transmembrane region" description="Helical" evidence="1">
    <location>
        <begin position="139"/>
        <end position="157"/>
    </location>
</feature>
<dbReference type="Proteomes" id="UP000189857">
    <property type="component" value="Unassembled WGS sequence"/>
</dbReference>
<feature type="transmembrane region" description="Helical" evidence="1">
    <location>
        <begin position="164"/>
        <end position="183"/>
    </location>
</feature>
<dbReference type="OrthoDB" id="1708260at2"/>
<proteinExistence type="predicted"/>
<reference evidence="2 3" key="1">
    <citation type="submission" date="2017-02" db="EMBL/GenBank/DDBJ databases">
        <authorList>
            <person name="Peterson S.W."/>
        </authorList>
    </citation>
    <scope>NUCLEOTIDE SEQUENCE [LARGE SCALE GENOMIC DNA]</scope>
    <source>
        <strain evidence="2 3">ATCC 17233</strain>
    </source>
</reference>
<sequence length="247" mass="27627">MSKIFKYDLKIILLKPYVFAMLIVELIYSYLILSSEIILGISDTAPFSGWSFGAFLGKTTMVSLLVSFFILSNLYSKRQKKVSVLADVTGFSIRKRMLIRNVIIGGFFLLSNLLIFVEGCIFLYAIFGKIYIGTYIVEWLLITIPCLFIMLGVGNLIGRISPALVYIFMAVIIVMAVILRGFGIDINGANYFEVVSAALESLKGGETPFTITPQYLCTRLMYMIFGIVALIAVSMRVGEKSRISFEK</sequence>
<evidence type="ECO:0000256" key="1">
    <source>
        <dbReference type="SAM" id="Phobius"/>
    </source>
</evidence>
<name>A0A1T4K769_9FIRM</name>
<accession>A0A1T4K769</accession>
<organism evidence="2 3">
    <name type="scientific">Eubacterium ruminantium</name>
    <dbReference type="NCBI Taxonomy" id="42322"/>
    <lineage>
        <taxon>Bacteria</taxon>
        <taxon>Bacillati</taxon>
        <taxon>Bacillota</taxon>
        <taxon>Clostridia</taxon>
        <taxon>Eubacteriales</taxon>
        <taxon>Eubacteriaceae</taxon>
        <taxon>Eubacterium</taxon>
    </lineage>
</organism>
<protein>
    <submittedName>
        <fullName evidence="2">ABC-2 type transport system permease protein</fullName>
    </submittedName>
</protein>
<keyword evidence="3" id="KW-1185">Reference proteome</keyword>
<feature type="transmembrane region" description="Helical" evidence="1">
    <location>
        <begin position="52"/>
        <end position="71"/>
    </location>
</feature>
<feature type="transmembrane region" description="Helical" evidence="1">
    <location>
        <begin position="102"/>
        <end position="127"/>
    </location>
</feature>
<evidence type="ECO:0000313" key="2">
    <source>
        <dbReference type="EMBL" id="SJZ38259.1"/>
    </source>
</evidence>
<dbReference type="RefSeq" id="WP_078785897.1">
    <property type="nucleotide sequence ID" value="NZ_FMTO01000002.1"/>
</dbReference>
<keyword evidence="1" id="KW-0472">Membrane</keyword>
<feature type="transmembrane region" description="Helical" evidence="1">
    <location>
        <begin position="220"/>
        <end position="238"/>
    </location>
</feature>